<accession>A0A0R3JXN9</accession>
<dbReference type="SUPFAM" id="SSF48208">
    <property type="entry name" value="Six-hairpin glycosidases"/>
    <property type="match status" value="1"/>
</dbReference>
<dbReference type="GO" id="GO:0015012">
    <property type="term" value="P:heparan sulfate proteoglycan biosynthetic process"/>
    <property type="evidence" value="ECO:0007669"/>
    <property type="project" value="InterPro"/>
</dbReference>
<dbReference type="AlphaFoldDB" id="A0A0R3JXN9"/>
<feature type="domain" description="D-glucuronyl C5-epimerase C-terminal" evidence="2">
    <location>
        <begin position="293"/>
        <end position="411"/>
    </location>
</feature>
<dbReference type="InterPro" id="IPR008928">
    <property type="entry name" value="6-hairpin_glycosidase_sf"/>
</dbReference>
<dbReference type="Pfam" id="PF06662">
    <property type="entry name" value="C5-epim_C"/>
    <property type="match status" value="1"/>
</dbReference>
<dbReference type="STRING" id="908809.ABG79_00639"/>
<protein>
    <recommendedName>
        <fullName evidence="6">SbsA Ig-like domain-containing protein</fullName>
    </recommendedName>
</protein>
<organism evidence="4 5">
    <name type="scientific">Caloramator mitchellensis</name>
    <dbReference type="NCBI Taxonomy" id="908809"/>
    <lineage>
        <taxon>Bacteria</taxon>
        <taxon>Bacillati</taxon>
        <taxon>Bacillota</taxon>
        <taxon>Clostridia</taxon>
        <taxon>Eubacteriales</taxon>
        <taxon>Clostridiaceae</taxon>
        <taxon>Caloramator</taxon>
    </lineage>
</organism>
<evidence type="ECO:0000313" key="5">
    <source>
        <dbReference type="Proteomes" id="UP000052015"/>
    </source>
</evidence>
<dbReference type="Proteomes" id="UP000052015">
    <property type="component" value="Unassembled WGS sequence"/>
</dbReference>
<keyword evidence="5" id="KW-1185">Reference proteome</keyword>
<dbReference type="PANTHER" id="PTHR13174:SF3">
    <property type="entry name" value="D-GLUCURONYL C5-EPIMERASE"/>
    <property type="match status" value="1"/>
</dbReference>
<evidence type="ECO:0000313" key="4">
    <source>
        <dbReference type="EMBL" id="KRQ87834.1"/>
    </source>
</evidence>
<dbReference type="InterPro" id="IPR039721">
    <property type="entry name" value="C5-epimerase"/>
</dbReference>
<dbReference type="InterPro" id="IPR032812">
    <property type="entry name" value="SbsA_Ig"/>
</dbReference>
<dbReference type="Gene3D" id="1.50.10.20">
    <property type="match status" value="1"/>
</dbReference>
<dbReference type="EMBL" id="LKHP01000002">
    <property type="protein sequence ID" value="KRQ87834.1"/>
    <property type="molecule type" value="Genomic_DNA"/>
</dbReference>
<dbReference type="InterPro" id="IPR010598">
    <property type="entry name" value="C5-epim_C"/>
</dbReference>
<name>A0A0R3JXN9_CALMK</name>
<evidence type="ECO:0000256" key="1">
    <source>
        <dbReference type="ARBA" id="ARBA00022729"/>
    </source>
</evidence>
<dbReference type="PATRIC" id="fig|908809.3.peg.643"/>
<evidence type="ECO:0008006" key="6">
    <source>
        <dbReference type="Google" id="ProtNLM"/>
    </source>
</evidence>
<comment type="caution">
    <text evidence="4">The sequence shown here is derived from an EMBL/GenBank/DDBJ whole genome shotgun (WGS) entry which is preliminary data.</text>
</comment>
<dbReference type="PANTHER" id="PTHR13174">
    <property type="entry name" value="D-GLUCURONYL C5-EPIMERASE"/>
    <property type="match status" value="1"/>
</dbReference>
<dbReference type="GO" id="GO:0005975">
    <property type="term" value="P:carbohydrate metabolic process"/>
    <property type="evidence" value="ECO:0007669"/>
    <property type="project" value="InterPro"/>
</dbReference>
<sequence>MKRVAAISLFIMIFINSLALAGREYILKYAYPNKTKTMSIYDLLGGNSSSKTVSKKDKTGPKLISSNPKSGQLNVKVNSSIVLNFNENIKLGKNYRLISLKNGNGKSVGISFKVNKKQLIVKPSILLDYDTPYALYVQYASLKDYSGNGNNSFRISFRTEKLKIAGGNTGGSGNTSGSVDKGNDVSNLQYFSYLFDGGKNILKDYNYLTDKEYLFFADLKDIETIKDIKFDSNGIPMADYNGYKYNPLLVAEWGLQQYSLYRRNYDSNRLNNAIKAADYIVNKIDSKGKLVNGFDYKEGSINLKSPWSSSLAQGLGISLLIRIYEETEDVKYLNAAKKALEPLLKGTNEGGLAQSYAGNVLYDSFNVRTKFSLSSHMFVLFGLYDIGKYDNRAVDKLNDGVVTLKNLLPAYFSADEFYTNVHIAQLRALNSLLDDGELEKYYDSEYFEIIDIY</sequence>
<dbReference type="Pfam" id="PF13205">
    <property type="entry name" value="Big_5"/>
    <property type="match status" value="1"/>
</dbReference>
<feature type="domain" description="SbsA Ig-like" evidence="3">
    <location>
        <begin position="57"/>
        <end position="159"/>
    </location>
</feature>
<evidence type="ECO:0000259" key="2">
    <source>
        <dbReference type="Pfam" id="PF06662"/>
    </source>
</evidence>
<evidence type="ECO:0000259" key="3">
    <source>
        <dbReference type="Pfam" id="PF13205"/>
    </source>
</evidence>
<reference evidence="4 5" key="1">
    <citation type="submission" date="2015-09" db="EMBL/GenBank/DDBJ databases">
        <title>Draft genome sequence of a Caloramator mitchellensis, a moderate thermophile from the Great Artesian Basin of Australia.</title>
        <authorList>
            <person name="Patel B.K."/>
        </authorList>
    </citation>
    <scope>NUCLEOTIDE SEQUENCE [LARGE SCALE GENOMIC DNA]</scope>
    <source>
        <strain evidence="4 5">VF08</strain>
    </source>
</reference>
<keyword evidence="1" id="KW-0732">Signal</keyword>
<dbReference type="GO" id="GO:0047464">
    <property type="term" value="F:heparosan-N-sulfate-glucuronate 5-epimerase activity"/>
    <property type="evidence" value="ECO:0007669"/>
    <property type="project" value="InterPro"/>
</dbReference>
<dbReference type="RefSeq" id="WP_057977023.1">
    <property type="nucleotide sequence ID" value="NZ_LKHP01000002.1"/>
</dbReference>
<dbReference type="OrthoDB" id="7888928at2"/>
<proteinExistence type="predicted"/>
<gene>
    <name evidence="4" type="ORF">ABG79_00639</name>
</gene>